<name>A0A2Z4MJ55_BREBE</name>
<dbReference type="AlphaFoldDB" id="A0A2Z4MJ55"/>
<dbReference type="RefSeq" id="WP_048033232.1">
    <property type="nucleotide sequence ID" value="NZ_CP030117.1"/>
</dbReference>
<evidence type="ECO:0000313" key="2">
    <source>
        <dbReference type="Proteomes" id="UP000036061"/>
    </source>
</evidence>
<proteinExistence type="predicted"/>
<accession>A0A2Z4MJ55</accession>
<sequence length="56" mass="6277">MTISMDDLEQSCWECEGKGILLNENKQEESCPKCQGKGAILTAQGQTLLHFIKKHL</sequence>
<dbReference type="Proteomes" id="UP000036061">
    <property type="component" value="Chromosome"/>
</dbReference>
<dbReference type="Gene3D" id="6.20.20.10">
    <property type="match status" value="1"/>
</dbReference>
<dbReference type="EMBL" id="CP030117">
    <property type="protein sequence ID" value="AWX56566.1"/>
    <property type="molecule type" value="Genomic_DNA"/>
</dbReference>
<dbReference type="SUPFAM" id="SSF57938">
    <property type="entry name" value="DnaJ/Hsp40 cysteine-rich domain"/>
    <property type="match status" value="1"/>
</dbReference>
<dbReference type="InterPro" id="IPR031538">
    <property type="entry name" value="Anti-TRAP"/>
</dbReference>
<protein>
    <submittedName>
        <fullName evidence="1">Tryptophan RNA-binding attenuation protein</fullName>
    </submittedName>
</protein>
<organism evidence="1 2">
    <name type="scientific">Brevibacillus brevis</name>
    <name type="common">Bacillus brevis</name>
    <dbReference type="NCBI Taxonomy" id="1393"/>
    <lineage>
        <taxon>Bacteria</taxon>
        <taxon>Bacillati</taxon>
        <taxon>Bacillota</taxon>
        <taxon>Bacilli</taxon>
        <taxon>Bacillales</taxon>
        <taxon>Paenibacillaceae</taxon>
        <taxon>Brevibacillus</taxon>
    </lineage>
</organism>
<reference evidence="1 2" key="1">
    <citation type="journal article" date="2015" name="Genome Announc.">
        <title>Draft Genome Sequence of Brevibacillus brevis DZQ7, a Plant Growth-Promoting Rhizobacterium with Broad-Spectrum Antimicrobial Activity.</title>
        <authorList>
            <person name="Hou Q."/>
            <person name="Wang C."/>
            <person name="Hou X."/>
            <person name="Xia Z."/>
            <person name="Ye J."/>
            <person name="Liu K."/>
            <person name="Liu H."/>
            <person name="Wang J."/>
            <person name="Guo H."/>
            <person name="Yu X."/>
            <person name="Yang Y."/>
            <person name="Du B."/>
            <person name="Ding Y."/>
        </authorList>
    </citation>
    <scope>NUCLEOTIDE SEQUENCE [LARGE SCALE GENOMIC DNA]</scope>
    <source>
        <strain evidence="1 2">DZQ7</strain>
    </source>
</reference>
<evidence type="ECO:0000313" key="1">
    <source>
        <dbReference type="EMBL" id="AWX56566.1"/>
    </source>
</evidence>
<dbReference type="InterPro" id="IPR036410">
    <property type="entry name" value="HSP_DnaJ_Cys-rich_dom_sf"/>
</dbReference>
<dbReference type="Pfam" id="PF15777">
    <property type="entry name" value="Anti-TRAP"/>
    <property type="match status" value="1"/>
</dbReference>
<gene>
    <name evidence="1" type="ORF">AB432_016655</name>
</gene>